<evidence type="ECO:0000313" key="3">
    <source>
        <dbReference type="Proteomes" id="UP001162162"/>
    </source>
</evidence>
<evidence type="ECO:0000313" key="2">
    <source>
        <dbReference type="EMBL" id="KAJ8952276.1"/>
    </source>
</evidence>
<sequence length="470" mass="50683">MVDHDRYRHISESSLDVHHGDSNISMINENSMDMIHQNSMMSHVNENSNISVGNEDSIDMMVHRNSISRPALNSEDSVDVMMRRNSVSRSTSVCENSVDCSNASMVAINGEASNSAALHPTNPSLAERASLSHQLHPSILSSGANSAAVEKVMDLRMKMPMATVSDLVNTTAPSMATLQRFGFEHSNSPLPAQSAQSVENYLTKIESKSPLVSITNTSGMMMKNEMNKKLTHMINTDQNVYQSQKVLSSQVMSGQTCGMLTSTTQSLSHLGVSAAIAGPEPVYLSSARPFLSSTTQNEALDIVTKSEAADIGEQTIPEPTSTITSTAITTPLERSVPTPINTERLDALVNSTVESHLSPTRTETAPKDMIISNVMPLTTTNSNPPEVMITSQDVMLNSQSSLMVPPIINTRLPSPILGQQELSNAHASPNLSPEVIPKLADIPEHDVPQRQQSAAGNAAANDELNYLPDK</sequence>
<dbReference type="Proteomes" id="UP001162162">
    <property type="component" value="Unassembled WGS sequence"/>
</dbReference>
<accession>A0AAV8YM10</accession>
<feature type="region of interest" description="Disordered" evidence="1">
    <location>
        <begin position="425"/>
        <end position="470"/>
    </location>
</feature>
<keyword evidence="3" id="KW-1185">Reference proteome</keyword>
<gene>
    <name evidence="2" type="ORF">NQ318_007444</name>
</gene>
<proteinExistence type="predicted"/>
<reference evidence="2" key="1">
    <citation type="journal article" date="2023" name="Insect Mol. Biol.">
        <title>Genome sequencing provides insights into the evolution of gene families encoding plant cell wall-degrading enzymes in longhorned beetles.</title>
        <authorList>
            <person name="Shin N.R."/>
            <person name="Okamura Y."/>
            <person name="Kirsch R."/>
            <person name="Pauchet Y."/>
        </authorList>
    </citation>
    <scope>NUCLEOTIDE SEQUENCE</scope>
    <source>
        <strain evidence="2">AMC_N1</strain>
    </source>
</reference>
<dbReference type="AlphaFoldDB" id="A0AAV8YM10"/>
<dbReference type="EMBL" id="JAPWTK010000071">
    <property type="protein sequence ID" value="KAJ8952276.1"/>
    <property type="molecule type" value="Genomic_DNA"/>
</dbReference>
<organism evidence="2 3">
    <name type="scientific">Aromia moschata</name>
    <dbReference type="NCBI Taxonomy" id="1265417"/>
    <lineage>
        <taxon>Eukaryota</taxon>
        <taxon>Metazoa</taxon>
        <taxon>Ecdysozoa</taxon>
        <taxon>Arthropoda</taxon>
        <taxon>Hexapoda</taxon>
        <taxon>Insecta</taxon>
        <taxon>Pterygota</taxon>
        <taxon>Neoptera</taxon>
        <taxon>Endopterygota</taxon>
        <taxon>Coleoptera</taxon>
        <taxon>Polyphaga</taxon>
        <taxon>Cucujiformia</taxon>
        <taxon>Chrysomeloidea</taxon>
        <taxon>Cerambycidae</taxon>
        <taxon>Cerambycinae</taxon>
        <taxon>Callichromatini</taxon>
        <taxon>Aromia</taxon>
    </lineage>
</organism>
<evidence type="ECO:0000256" key="1">
    <source>
        <dbReference type="SAM" id="MobiDB-lite"/>
    </source>
</evidence>
<name>A0AAV8YM10_9CUCU</name>
<protein>
    <submittedName>
        <fullName evidence="2">Uncharacterized protein</fullName>
    </submittedName>
</protein>
<comment type="caution">
    <text evidence="2">The sequence shown here is derived from an EMBL/GenBank/DDBJ whole genome shotgun (WGS) entry which is preliminary data.</text>
</comment>